<dbReference type="SUPFAM" id="SSF48179">
    <property type="entry name" value="6-phosphogluconate dehydrogenase C-terminal domain-like"/>
    <property type="match status" value="1"/>
</dbReference>
<dbReference type="Gene3D" id="3.40.50.720">
    <property type="entry name" value="NAD(P)-binding Rossmann-like Domain"/>
    <property type="match status" value="1"/>
</dbReference>
<dbReference type="PANTHER" id="PTHR22981:SF80">
    <property type="entry name" value="BLR4309 PROTEIN"/>
    <property type="match status" value="1"/>
</dbReference>
<dbReference type="InterPro" id="IPR008927">
    <property type="entry name" value="6-PGluconate_DH-like_C_sf"/>
</dbReference>
<name>A0A1W6ZQI6_9HYPH</name>
<organism evidence="3 4">
    <name type="scientific">Pseudorhodoplanes sinuspersici</name>
    <dbReference type="NCBI Taxonomy" id="1235591"/>
    <lineage>
        <taxon>Bacteria</taxon>
        <taxon>Pseudomonadati</taxon>
        <taxon>Pseudomonadota</taxon>
        <taxon>Alphaproteobacteria</taxon>
        <taxon>Hyphomicrobiales</taxon>
        <taxon>Pseudorhodoplanes</taxon>
    </lineage>
</organism>
<reference evidence="3 4" key="1">
    <citation type="submission" date="2017-05" db="EMBL/GenBank/DDBJ databases">
        <title>Full genome sequence of Pseudorhodoplanes sinuspersici.</title>
        <authorList>
            <person name="Dastgheib S.M.M."/>
            <person name="Shavandi M."/>
            <person name="Tirandaz H."/>
        </authorList>
    </citation>
    <scope>NUCLEOTIDE SEQUENCE [LARGE SCALE GENOMIC DNA]</scope>
    <source>
        <strain evidence="3 4">RIPI110</strain>
    </source>
</reference>
<dbReference type="InterPro" id="IPR006115">
    <property type="entry name" value="6PGDH_NADP-bd"/>
</dbReference>
<proteinExistence type="predicted"/>
<protein>
    <submittedName>
        <fullName evidence="3">Uncharacterized protein</fullName>
    </submittedName>
</protein>
<evidence type="ECO:0000256" key="1">
    <source>
        <dbReference type="ARBA" id="ARBA00023002"/>
    </source>
</evidence>
<dbReference type="SUPFAM" id="SSF51735">
    <property type="entry name" value="NAD(P)-binding Rossmann-fold domains"/>
    <property type="match status" value="1"/>
</dbReference>
<dbReference type="GO" id="GO:0051287">
    <property type="term" value="F:NAD binding"/>
    <property type="evidence" value="ECO:0007669"/>
    <property type="project" value="InterPro"/>
</dbReference>
<dbReference type="PIRSF" id="PIRSF000103">
    <property type="entry name" value="HIBADH"/>
    <property type="match status" value="1"/>
</dbReference>
<dbReference type="InterPro" id="IPR015815">
    <property type="entry name" value="HIBADH-related"/>
</dbReference>
<dbReference type="PANTHER" id="PTHR22981">
    <property type="entry name" value="3-HYDROXYISOBUTYRATE DEHYDROGENASE-RELATED"/>
    <property type="match status" value="1"/>
</dbReference>
<gene>
    <name evidence="3" type="ORF">CAK95_11435</name>
</gene>
<sequence>MSNTDLPIAPPARIGFFGLGAMGCGMAVNLVRAGFTVTACDLSEAARKDFEARCGVKATMDARAACADQDAIVTMLGDGKVVRSALFGGDAPIKAANAETLLIDCSSSSPVDTENLAKDLAPLKISLIDSPVSGAEKGANEGALTLMVGGSEALVKRADPILRAMGKSIFHTGPLGSGHAMKTINNFIAGLNLVSALQGLLVGQKYGLDPNLMVDIVNASYGRNAATEFVLKQQVTSGKFAANFKMWLAAKDARVMEETARHVGFTASLPRDLTEVFSQAERQFGRDADFTNVYKYLDSFWEKDKATAKGRG</sequence>
<keyword evidence="2" id="KW-0520">NAD</keyword>
<keyword evidence="4" id="KW-1185">Reference proteome</keyword>
<keyword evidence="1" id="KW-0560">Oxidoreductase</keyword>
<dbReference type="InterPro" id="IPR002204">
    <property type="entry name" value="3-OH-isobutyrate_DH-rel_CS"/>
</dbReference>
<dbReference type="InterPro" id="IPR013328">
    <property type="entry name" value="6PGD_dom2"/>
</dbReference>
<evidence type="ECO:0000256" key="2">
    <source>
        <dbReference type="ARBA" id="ARBA00023027"/>
    </source>
</evidence>
<evidence type="ECO:0000313" key="4">
    <source>
        <dbReference type="Proteomes" id="UP000194137"/>
    </source>
</evidence>
<dbReference type="GO" id="GO:0050661">
    <property type="term" value="F:NADP binding"/>
    <property type="evidence" value="ECO:0007669"/>
    <property type="project" value="InterPro"/>
</dbReference>
<dbReference type="Gene3D" id="1.10.1040.10">
    <property type="entry name" value="N-(1-d-carboxylethyl)-l-norvaline Dehydrogenase, domain 2"/>
    <property type="match status" value="1"/>
</dbReference>
<dbReference type="InterPro" id="IPR029154">
    <property type="entry name" value="HIBADH-like_NADP-bd"/>
</dbReference>
<dbReference type="PROSITE" id="PS00895">
    <property type="entry name" value="3_HYDROXYISOBUT_DH"/>
    <property type="match status" value="1"/>
</dbReference>
<dbReference type="OrthoDB" id="9812907at2"/>
<dbReference type="Pfam" id="PF14833">
    <property type="entry name" value="NAD_binding_11"/>
    <property type="match status" value="1"/>
</dbReference>
<dbReference type="EMBL" id="CP021112">
    <property type="protein sequence ID" value="ARP99629.1"/>
    <property type="molecule type" value="Genomic_DNA"/>
</dbReference>
<dbReference type="GO" id="GO:0016616">
    <property type="term" value="F:oxidoreductase activity, acting on the CH-OH group of donors, NAD or NADP as acceptor"/>
    <property type="evidence" value="ECO:0007669"/>
    <property type="project" value="TreeGrafter"/>
</dbReference>
<evidence type="ECO:0000313" key="3">
    <source>
        <dbReference type="EMBL" id="ARP99629.1"/>
    </source>
</evidence>
<dbReference type="STRING" id="1235591.CAK95_11435"/>
<dbReference type="InterPro" id="IPR036291">
    <property type="entry name" value="NAD(P)-bd_dom_sf"/>
</dbReference>
<dbReference type="Proteomes" id="UP000194137">
    <property type="component" value="Chromosome"/>
</dbReference>
<dbReference type="GO" id="GO:0016054">
    <property type="term" value="P:organic acid catabolic process"/>
    <property type="evidence" value="ECO:0007669"/>
    <property type="project" value="UniProtKB-ARBA"/>
</dbReference>
<dbReference type="AlphaFoldDB" id="A0A1W6ZQI6"/>
<accession>A0A1W6ZQI6</accession>
<dbReference type="RefSeq" id="WP_086088037.1">
    <property type="nucleotide sequence ID" value="NZ_CP021112.1"/>
</dbReference>
<dbReference type="Pfam" id="PF03446">
    <property type="entry name" value="NAD_binding_2"/>
    <property type="match status" value="1"/>
</dbReference>
<dbReference type="KEGG" id="psin:CAK95_11435"/>